<feature type="domain" description="HTH tetR-type" evidence="3">
    <location>
        <begin position="1"/>
        <end position="37"/>
    </location>
</feature>
<dbReference type="AlphaFoldDB" id="A0A0P1EWK3"/>
<name>A0A0P1EWK3_9RHOB</name>
<dbReference type="InterPro" id="IPR036271">
    <property type="entry name" value="Tet_transcr_reg_TetR-rel_C_sf"/>
</dbReference>
<evidence type="ECO:0000256" key="1">
    <source>
        <dbReference type="ARBA" id="ARBA00023125"/>
    </source>
</evidence>
<evidence type="ECO:0000313" key="4">
    <source>
        <dbReference type="EMBL" id="CUH59388.1"/>
    </source>
</evidence>
<dbReference type="SUPFAM" id="SSF48498">
    <property type="entry name" value="Tetracyclin repressor-like, C-terminal domain"/>
    <property type="match status" value="1"/>
</dbReference>
<dbReference type="InterPro" id="IPR001647">
    <property type="entry name" value="HTH_TetR"/>
</dbReference>
<dbReference type="Proteomes" id="UP000051298">
    <property type="component" value="Unassembled WGS sequence"/>
</dbReference>
<evidence type="ECO:0000259" key="3">
    <source>
        <dbReference type="PROSITE" id="PS50977"/>
    </source>
</evidence>
<dbReference type="Gene3D" id="1.10.357.10">
    <property type="entry name" value="Tetracycline Repressor, domain 2"/>
    <property type="match status" value="1"/>
</dbReference>
<dbReference type="InterPro" id="IPR009057">
    <property type="entry name" value="Homeodomain-like_sf"/>
</dbReference>
<accession>A0A0P1EWK3</accession>
<dbReference type="Gene3D" id="1.10.10.60">
    <property type="entry name" value="Homeodomain-like"/>
    <property type="match status" value="1"/>
</dbReference>
<dbReference type="EMBL" id="CYRX01000010">
    <property type="protein sequence ID" value="CUH59388.1"/>
    <property type="molecule type" value="Genomic_DNA"/>
</dbReference>
<dbReference type="Pfam" id="PF00440">
    <property type="entry name" value="TetR_N"/>
    <property type="match status" value="1"/>
</dbReference>
<protein>
    <submittedName>
        <fullName evidence="4">Bacterial regulatory proteins, tetR family</fullName>
    </submittedName>
</protein>
<organism evidence="4 5">
    <name type="scientific">Thalassobacter stenotrophicus</name>
    <dbReference type="NCBI Taxonomy" id="266809"/>
    <lineage>
        <taxon>Bacteria</taxon>
        <taxon>Pseudomonadati</taxon>
        <taxon>Pseudomonadota</taxon>
        <taxon>Alphaproteobacteria</taxon>
        <taxon>Rhodobacterales</taxon>
        <taxon>Roseobacteraceae</taxon>
        <taxon>Thalassobacter</taxon>
    </lineage>
</organism>
<dbReference type="GO" id="GO:0003677">
    <property type="term" value="F:DNA binding"/>
    <property type="evidence" value="ECO:0007669"/>
    <property type="project" value="UniProtKB-UniRule"/>
</dbReference>
<dbReference type="InterPro" id="IPR041490">
    <property type="entry name" value="KstR2_TetR_C"/>
</dbReference>
<dbReference type="Pfam" id="PF17932">
    <property type="entry name" value="TetR_C_24"/>
    <property type="match status" value="1"/>
</dbReference>
<proteinExistence type="predicted"/>
<reference evidence="4 5" key="1">
    <citation type="submission" date="2015-09" db="EMBL/GenBank/DDBJ databases">
        <authorList>
            <consortium name="Swine Surveillance"/>
        </authorList>
    </citation>
    <scope>NUCLEOTIDE SEQUENCE [LARGE SCALE GENOMIC DNA]</scope>
    <source>
        <strain evidence="4 5">CECT 5294</strain>
    </source>
</reference>
<evidence type="ECO:0000313" key="5">
    <source>
        <dbReference type="Proteomes" id="UP000051298"/>
    </source>
</evidence>
<comment type="caution">
    <text evidence="2">Lacks conserved residue(s) required for the propagation of feature annotation.</text>
</comment>
<sequence length="176" mass="19522">MDQVAQEMGASKGKVYHHFNSKGELLLAVRKQSILSVLSRVKPIANTPAPTTQRFLAMARAHVMGILADLPYHRVVVENLRAGLRSDLPTHERELLDDIKSMQAGYEDLFRDVITAGQKDTSFAQQSISVTVNSVLVLLNAPIFWYQARPEDTDETHLEIAELIAQMALGTLTARA</sequence>
<keyword evidence="1 2" id="KW-0238">DNA-binding</keyword>
<evidence type="ECO:0000256" key="2">
    <source>
        <dbReference type="PROSITE-ProRule" id="PRU00335"/>
    </source>
</evidence>
<dbReference type="SUPFAM" id="SSF46689">
    <property type="entry name" value="Homeodomain-like"/>
    <property type="match status" value="1"/>
</dbReference>
<gene>
    <name evidence="4" type="ORF">THS5294_00673</name>
</gene>
<dbReference type="PROSITE" id="PS50977">
    <property type="entry name" value="HTH_TETR_2"/>
    <property type="match status" value="1"/>
</dbReference>